<dbReference type="OrthoDB" id="205993at2759"/>
<evidence type="ECO:0000256" key="1">
    <source>
        <dbReference type="SAM" id="MobiDB-lite"/>
    </source>
</evidence>
<evidence type="ECO:0000313" key="3">
    <source>
        <dbReference type="Proteomes" id="UP001152799"/>
    </source>
</evidence>
<name>A0A9N9QM22_9CUCU</name>
<protein>
    <recommendedName>
        <fullName evidence="4">Transcription factor 25</fullName>
    </recommendedName>
</protein>
<dbReference type="EMBL" id="OU892282">
    <property type="protein sequence ID" value="CAG9771067.1"/>
    <property type="molecule type" value="Genomic_DNA"/>
</dbReference>
<feature type="compositionally biased region" description="Acidic residues" evidence="1">
    <location>
        <begin position="645"/>
        <end position="659"/>
    </location>
</feature>
<feature type="region of interest" description="Disordered" evidence="1">
    <location>
        <begin position="633"/>
        <end position="659"/>
    </location>
</feature>
<dbReference type="InterPro" id="IPR011990">
    <property type="entry name" value="TPR-like_helical_dom_sf"/>
</dbReference>
<dbReference type="PANTHER" id="PTHR22684:SF0">
    <property type="entry name" value="RIBOSOME QUALITY CONTROL COMPLEX SUBUNIT TCF25"/>
    <property type="match status" value="1"/>
</dbReference>
<dbReference type="Proteomes" id="UP001152799">
    <property type="component" value="Chromosome 6"/>
</dbReference>
<dbReference type="InterPro" id="IPR006994">
    <property type="entry name" value="TCF25/Rqc1"/>
</dbReference>
<feature type="region of interest" description="Disordered" evidence="1">
    <location>
        <begin position="43"/>
        <end position="142"/>
    </location>
</feature>
<feature type="compositionally biased region" description="Basic residues" evidence="1">
    <location>
        <begin position="80"/>
        <end position="97"/>
    </location>
</feature>
<proteinExistence type="predicted"/>
<organism evidence="2 3">
    <name type="scientific">Ceutorhynchus assimilis</name>
    <name type="common">cabbage seed weevil</name>
    <dbReference type="NCBI Taxonomy" id="467358"/>
    <lineage>
        <taxon>Eukaryota</taxon>
        <taxon>Metazoa</taxon>
        <taxon>Ecdysozoa</taxon>
        <taxon>Arthropoda</taxon>
        <taxon>Hexapoda</taxon>
        <taxon>Insecta</taxon>
        <taxon>Pterygota</taxon>
        <taxon>Neoptera</taxon>
        <taxon>Endopterygota</taxon>
        <taxon>Coleoptera</taxon>
        <taxon>Polyphaga</taxon>
        <taxon>Cucujiformia</taxon>
        <taxon>Curculionidae</taxon>
        <taxon>Ceutorhynchinae</taxon>
        <taxon>Ceutorhynchus</taxon>
    </lineage>
</organism>
<feature type="region of interest" description="Disordered" evidence="1">
    <location>
        <begin position="1"/>
        <end position="31"/>
    </location>
</feature>
<dbReference type="Pfam" id="PF04910">
    <property type="entry name" value="Tcf25"/>
    <property type="match status" value="1"/>
</dbReference>
<feature type="compositionally biased region" description="Basic and acidic residues" evidence="1">
    <location>
        <begin position="66"/>
        <end position="79"/>
    </location>
</feature>
<keyword evidence="3" id="KW-1185">Reference proteome</keyword>
<evidence type="ECO:0008006" key="4">
    <source>
        <dbReference type="Google" id="ProtNLM"/>
    </source>
</evidence>
<accession>A0A9N9QM22</accession>
<dbReference type="PANTHER" id="PTHR22684">
    <property type="entry name" value="NULP1-RELATED"/>
    <property type="match status" value="1"/>
</dbReference>
<dbReference type="GO" id="GO:1990112">
    <property type="term" value="C:RQC complex"/>
    <property type="evidence" value="ECO:0007669"/>
    <property type="project" value="TreeGrafter"/>
</dbReference>
<evidence type="ECO:0000313" key="2">
    <source>
        <dbReference type="EMBL" id="CAG9771067.1"/>
    </source>
</evidence>
<gene>
    <name evidence="2" type="ORF">CEUTPL_LOCUS11509</name>
</gene>
<dbReference type="AlphaFoldDB" id="A0A9N9QM22"/>
<sequence>MSSRVLRKLQNEKDKELPENDNISDLDMDMPIGGARKKQLNINRYDLLNQQSHSESEVKEDDNETEAAKSCEGEHVHESVKKKRKKRKKKSGKHANTHRSSEDNADVDEVERSLREVNRLLGESPKIHVPTNQKSHDSGTNHRKSVLSVQHKHLNANNELKKMFGSKIIQAEHKRKNRGAGGSRGHLKNTWMATSRETVPQMGKAGLSMTLLESKDGLQYFAYEHSQNYRQAENTFLKAVDSLNPDHIVSLINEYPYHVNALIQLSDFCKLSEDLSTAAELIERALYSLEFSFHPMFNVTQGNCRLDYRRQENRALYITIFKHLTFLGGRACCRTALEFCKLLLSLEPDNDPVAIKLAIDFYALRAKEYQWLADFVEELDPVYNLLQLPNMVFSVAVAHFYLGETNKADSYLQNALLMFPRALMLLLDKCSIQIDTRVSTHQFFSNQNEKNTPAALNQLILLYVNRNYHIWKDHDLLPWLEKNVHEVLDMVDRKEPIVEEYKEIRLRRFSGPLPLSIGRHIILSDDIKGVSYSDSTGPIMSWDPLPPKDSINLYTRPQRNVNSHSSTNPFMMFINSLRPQFNPNQLQEVFPPAQEGGLMDEAQALEDNGQALEDNGELRRSVASLVEAMRDLLNNIRPEQQQQNDADDDAGDSPDEEPL</sequence>
<reference evidence="2" key="1">
    <citation type="submission" date="2022-01" db="EMBL/GenBank/DDBJ databases">
        <authorList>
            <person name="King R."/>
        </authorList>
    </citation>
    <scope>NUCLEOTIDE SEQUENCE</scope>
</reference>
<feature type="compositionally biased region" description="Basic and acidic residues" evidence="1">
    <location>
        <begin position="9"/>
        <end position="18"/>
    </location>
</feature>
<dbReference type="Gene3D" id="1.25.40.10">
    <property type="entry name" value="Tetratricopeptide repeat domain"/>
    <property type="match status" value="1"/>
</dbReference>